<feature type="region of interest" description="Disordered" evidence="6">
    <location>
        <begin position="342"/>
        <end position="362"/>
    </location>
</feature>
<dbReference type="Pfam" id="PF00790">
    <property type="entry name" value="VHS"/>
    <property type="match status" value="1"/>
</dbReference>
<evidence type="ECO:0000313" key="9">
    <source>
        <dbReference type="EMBL" id="RLM62091.1"/>
    </source>
</evidence>
<dbReference type="InterPro" id="IPR008942">
    <property type="entry name" value="ENTH_VHS"/>
</dbReference>
<dbReference type="OrthoDB" id="2018246at2759"/>
<keyword evidence="4" id="KW-0653">Protein transport</keyword>
<keyword evidence="10" id="KW-1185">Reference proteome</keyword>
<evidence type="ECO:0000256" key="3">
    <source>
        <dbReference type="ARBA" id="ARBA00022448"/>
    </source>
</evidence>
<proteinExistence type="inferred from homology"/>
<dbReference type="GO" id="GO:0035091">
    <property type="term" value="F:phosphatidylinositol binding"/>
    <property type="evidence" value="ECO:0007669"/>
    <property type="project" value="InterPro"/>
</dbReference>
<evidence type="ECO:0000259" key="7">
    <source>
        <dbReference type="PROSITE" id="PS50179"/>
    </source>
</evidence>
<feature type="region of interest" description="Disordered" evidence="6">
    <location>
        <begin position="376"/>
        <end position="404"/>
    </location>
</feature>
<evidence type="ECO:0000256" key="2">
    <source>
        <dbReference type="ARBA" id="ARBA00007708"/>
    </source>
</evidence>
<dbReference type="CDD" id="cd03561">
    <property type="entry name" value="VHS"/>
    <property type="match status" value="1"/>
</dbReference>
<dbReference type="PANTHER" id="PTHR45898">
    <property type="entry name" value="TOM1-LIKE PROTEIN"/>
    <property type="match status" value="1"/>
</dbReference>
<keyword evidence="5" id="KW-0472">Membrane</keyword>
<organism evidence="9 10">
    <name type="scientific">Panicum miliaceum</name>
    <name type="common">Proso millet</name>
    <name type="synonym">Broomcorn millet</name>
    <dbReference type="NCBI Taxonomy" id="4540"/>
    <lineage>
        <taxon>Eukaryota</taxon>
        <taxon>Viridiplantae</taxon>
        <taxon>Streptophyta</taxon>
        <taxon>Embryophyta</taxon>
        <taxon>Tracheophyta</taxon>
        <taxon>Spermatophyta</taxon>
        <taxon>Magnoliopsida</taxon>
        <taxon>Liliopsida</taxon>
        <taxon>Poales</taxon>
        <taxon>Poaceae</taxon>
        <taxon>PACMAD clade</taxon>
        <taxon>Panicoideae</taxon>
        <taxon>Panicodae</taxon>
        <taxon>Paniceae</taxon>
        <taxon>Panicinae</taxon>
        <taxon>Panicum</taxon>
        <taxon>Panicum sect. Panicum</taxon>
    </lineage>
</organism>
<dbReference type="PROSITE" id="PS50179">
    <property type="entry name" value="VHS"/>
    <property type="match status" value="1"/>
</dbReference>
<comment type="subcellular location">
    <subcellularLocation>
        <location evidence="1">Membrane</location>
        <topology evidence="1">Peripheral membrane protein</topology>
    </subcellularLocation>
</comment>
<dbReference type="InterPro" id="IPR004152">
    <property type="entry name" value="GAT_dom"/>
</dbReference>
<evidence type="ECO:0000256" key="6">
    <source>
        <dbReference type="SAM" id="MobiDB-lite"/>
    </source>
</evidence>
<dbReference type="Gene3D" id="1.25.40.90">
    <property type="match status" value="1"/>
</dbReference>
<evidence type="ECO:0000259" key="8">
    <source>
        <dbReference type="PROSITE" id="PS50909"/>
    </source>
</evidence>
<dbReference type="GO" id="GO:0043328">
    <property type="term" value="P:protein transport to vacuole involved in ubiquitin-dependent protein catabolic process via the multivesicular body sorting pathway"/>
    <property type="evidence" value="ECO:0007669"/>
    <property type="project" value="InterPro"/>
</dbReference>
<feature type="domain" description="GAT" evidence="8">
    <location>
        <begin position="177"/>
        <end position="265"/>
    </location>
</feature>
<dbReference type="PROSITE" id="PS50909">
    <property type="entry name" value="GAT"/>
    <property type="match status" value="1"/>
</dbReference>
<dbReference type="SUPFAM" id="SSF48464">
    <property type="entry name" value="ENTH/VHS domain"/>
    <property type="match status" value="1"/>
</dbReference>
<dbReference type="SUPFAM" id="SSF89009">
    <property type="entry name" value="GAT-like domain"/>
    <property type="match status" value="1"/>
</dbReference>
<feature type="region of interest" description="Disordered" evidence="6">
    <location>
        <begin position="271"/>
        <end position="312"/>
    </location>
</feature>
<dbReference type="Pfam" id="PF03127">
    <property type="entry name" value="GAT"/>
    <property type="match status" value="1"/>
</dbReference>
<comment type="caution">
    <text evidence="9">The sequence shown here is derived from an EMBL/GenBank/DDBJ whole genome shotgun (WGS) entry which is preliminary data.</text>
</comment>
<accession>A0A3L6PQH2</accession>
<feature type="domain" description="VHS" evidence="7">
    <location>
        <begin position="9"/>
        <end position="138"/>
    </location>
</feature>
<dbReference type="Gene3D" id="1.20.58.160">
    <property type="match status" value="1"/>
</dbReference>
<dbReference type="InterPro" id="IPR002014">
    <property type="entry name" value="VHS_dom"/>
</dbReference>
<dbReference type="GO" id="GO:0016020">
    <property type="term" value="C:membrane"/>
    <property type="evidence" value="ECO:0007669"/>
    <property type="project" value="UniProtKB-SubCell"/>
</dbReference>
<dbReference type="InterPro" id="IPR038425">
    <property type="entry name" value="GAT_sf"/>
</dbReference>
<sequence>MASEMVKAATSDKLKEMDWAKNIEICELVAQDPGKAKDVIKSIKKCIGGRSKNTQLYAVMLLEMLMNNCGEPIHRQVIDNGLLLKLVKIVKKKTELPVREKIFLLLDATQTSLGGAKAKFPQYYDAYYELVSAGVQFSNCPNVVVTRAEVPVPETRTEPNKESLSTRLNEAQQEVHTQPASDTSIVRKASSVMEVLRDVLNSMDPRHPEGATDEFVLDLVEQCTFQKQRIMHLVMTSRDEAVVSQAIELNEELHKVLVRHDALLSVQPTTTVASNLEEEEEEDAESLHRRLRKGKALSQDYTDDSVPSFRSIPDEKMRRPLTIHPPHPDKKLSALNIHSLDQEEPRPELAPLIPPPPAKHAERERFFREKSIDGLASLPGHMRGMSQHSRDGSSSCSGSTDYGD</sequence>
<evidence type="ECO:0000256" key="5">
    <source>
        <dbReference type="ARBA" id="ARBA00023136"/>
    </source>
</evidence>
<dbReference type="EMBL" id="PQIB02000016">
    <property type="protein sequence ID" value="RLM62091.1"/>
    <property type="molecule type" value="Genomic_DNA"/>
</dbReference>
<dbReference type="GO" id="GO:0043130">
    <property type="term" value="F:ubiquitin binding"/>
    <property type="evidence" value="ECO:0007669"/>
    <property type="project" value="InterPro"/>
</dbReference>
<dbReference type="STRING" id="4540.A0A3L6PQH2"/>
<dbReference type="GO" id="GO:0005737">
    <property type="term" value="C:cytoplasm"/>
    <property type="evidence" value="ECO:0007669"/>
    <property type="project" value="UniProtKB-ARBA"/>
</dbReference>
<dbReference type="SMART" id="SM00288">
    <property type="entry name" value="VHS"/>
    <property type="match status" value="1"/>
</dbReference>
<evidence type="ECO:0000313" key="10">
    <source>
        <dbReference type="Proteomes" id="UP000275267"/>
    </source>
</evidence>
<reference evidence="10" key="1">
    <citation type="journal article" date="2019" name="Nat. Commun.">
        <title>The genome of broomcorn millet.</title>
        <authorList>
            <person name="Zou C."/>
            <person name="Miki D."/>
            <person name="Li D."/>
            <person name="Tang Q."/>
            <person name="Xiao L."/>
            <person name="Rajput S."/>
            <person name="Deng P."/>
            <person name="Jia W."/>
            <person name="Huang R."/>
            <person name="Zhang M."/>
            <person name="Sun Y."/>
            <person name="Hu J."/>
            <person name="Fu X."/>
            <person name="Schnable P.S."/>
            <person name="Li F."/>
            <person name="Zhang H."/>
            <person name="Feng B."/>
            <person name="Zhu X."/>
            <person name="Liu R."/>
            <person name="Schnable J.C."/>
            <person name="Zhu J.-K."/>
            <person name="Zhang H."/>
        </authorList>
    </citation>
    <scope>NUCLEOTIDE SEQUENCE [LARGE SCALE GENOMIC DNA]</scope>
</reference>
<feature type="compositionally biased region" description="Low complexity" evidence="6">
    <location>
        <begin position="392"/>
        <end position="404"/>
    </location>
</feature>
<dbReference type="Proteomes" id="UP000275267">
    <property type="component" value="Unassembled WGS sequence"/>
</dbReference>
<comment type="similarity">
    <text evidence="2">Belongs to the TOM1 family.</text>
</comment>
<protein>
    <submittedName>
        <fullName evidence="9">TOM1-like protein 2</fullName>
    </submittedName>
</protein>
<dbReference type="CDD" id="cd14231">
    <property type="entry name" value="GAT_GGA-like_plant"/>
    <property type="match status" value="1"/>
</dbReference>
<name>A0A3L6PQH2_PANMI</name>
<dbReference type="InterPro" id="IPR044836">
    <property type="entry name" value="TOL_plant"/>
</dbReference>
<keyword evidence="3" id="KW-0813">Transport</keyword>
<dbReference type="PANTHER" id="PTHR45898:SF3">
    <property type="entry name" value="TOM1-LIKE PROTEIN 5"/>
    <property type="match status" value="1"/>
</dbReference>
<evidence type="ECO:0000256" key="4">
    <source>
        <dbReference type="ARBA" id="ARBA00022927"/>
    </source>
</evidence>
<evidence type="ECO:0000256" key="1">
    <source>
        <dbReference type="ARBA" id="ARBA00004170"/>
    </source>
</evidence>
<dbReference type="AlphaFoldDB" id="A0A3L6PQH2"/>
<gene>
    <name evidence="9" type="ORF">C2845_PM14G00550</name>
</gene>